<evidence type="ECO:0000313" key="2">
    <source>
        <dbReference type="Proteomes" id="UP000266723"/>
    </source>
</evidence>
<name>A0ABQ7C469_BRACR</name>
<organism evidence="1 2">
    <name type="scientific">Brassica cretica</name>
    <name type="common">Mustard</name>
    <dbReference type="NCBI Taxonomy" id="69181"/>
    <lineage>
        <taxon>Eukaryota</taxon>
        <taxon>Viridiplantae</taxon>
        <taxon>Streptophyta</taxon>
        <taxon>Embryophyta</taxon>
        <taxon>Tracheophyta</taxon>
        <taxon>Spermatophyta</taxon>
        <taxon>Magnoliopsida</taxon>
        <taxon>eudicotyledons</taxon>
        <taxon>Gunneridae</taxon>
        <taxon>Pentapetalae</taxon>
        <taxon>rosids</taxon>
        <taxon>malvids</taxon>
        <taxon>Brassicales</taxon>
        <taxon>Brassicaceae</taxon>
        <taxon>Brassiceae</taxon>
        <taxon>Brassica</taxon>
    </lineage>
</organism>
<proteinExistence type="predicted"/>
<gene>
    <name evidence="1" type="ORF">DY000_02007648</name>
</gene>
<dbReference type="EMBL" id="QGKV02000832">
    <property type="protein sequence ID" value="KAF3546108.1"/>
    <property type="molecule type" value="Genomic_DNA"/>
</dbReference>
<accession>A0ABQ7C469</accession>
<comment type="caution">
    <text evidence="1">The sequence shown here is derived from an EMBL/GenBank/DDBJ whole genome shotgun (WGS) entry which is preliminary data.</text>
</comment>
<keyword evidence="2" id="KW-1185">Reference proteome</keyword>
<protein>
    <submittedName>
        <fullName evidence="1">Uncharacterized protein</fullName>
    </submittedName>
</protein>
<dbReference type="Proteomes" id="UP000266723">
    <property type="component" value="Unassembled WGS sequence"/>
</dbReference>
<sequence>MTRGLRWDRALESSAFLALDSSMIERRSSLKSWMRSVVCDFHLSLFLKSFDPTSSFGRLLEYSCESWTCLSSSSSEDGLGRGRMTWTRRRLRGCSSSTCASPSSTELDPEVFRLRVELIVKIDDSGPEVGSSTRVLDLSGLGFLQ</sequence>
<evidence type="ECO:0000313" key="1">
    <source>
        <dbReference type="EMBL" id="KAF3546108.1"/>
    </source>
</evidence>
<reference evidence="1 2" key="1">
    <citation type="journal article" date="2020" name="BMC Genomics">
        <title>Intraspecific diversification of the crop wild relative Brassica cretica Lam. using demographic model selection.</title>
        <authorList>
            <person name="Kioukis A."/>
            <person name="Michalopoulou V.A."/>
            <person name="Briers L."/>
            <person name="Pirintsos S."/>
            <person name="Studholme D.J."/>
            <person name="Pavlidis P."/>
            <person name="Sarris P.F."/>
        </authorList>
    </citation>
    <scope>NUCLEOTIDE SEQUENCE [LARGE SCALE GENOMIC DNA]</scope>
    <source>
        <strain evidence="2">cv. PFS-1207/04</strain>
    </source>
</reference>